<reference evidence="2 3" key="1">
    <citation type="journal article" date="2018" name="Microbiol. Resour. Announc.">
        <title>Complete Genome Sequence of Acidithiobacillus ferridurans JCM 18981.</title>
        <authorList>
            <person name="Miyauchi T."/>
            <person name="Kouzuma A."/>
            <person name="Abe T."/>
            <person name="Watanabe K."/>
        </authorList>
    </citation>
    <scope>NUCLEOTIDE SEQUENCE [LARGE SCALE GENOMIC DNA]</scope>
    <source>
        <strain evidence="3">ATCC 33020 / DSM 29468 / JCM 18981 / 11Fe</strain>
        <strain evidence="2">JCM 18981</strain>
    </source>
</reference>
<dbReference type="PANTHER" id="PTHR35368">
    <property type="entry name" value="HYDROPEROXIDE REDUCTASE"/>
    <property type="match status" value="1"/>
</dbReference>
<name>A0A2Z6IP01_ACIFI</name>
<dbReference type="PANTHER" id="PTHR35368:SF1">
    <property type="entry name" value="HYDROPEROXIDE REDUCTASE"/>
    <property type="match status" value="1"/>
</dbReference>
<evidence type="ECO:0000313" key="2">
    <source>
        <dbReference type="EMBL" id="BBF66463.1"/>
    </source>
</evidence>
<accession>A0A2Z6IP01</accession>
<keyword evidence="3" id="KW-1185">Reference proteome</keyword>
<dbReference type="Pfam" id="PF02566">
    <property type="entry name" value="OsmC"/>
    <property type="match status" value="1"/>
</dbReference>
<dbReference type="InterPro" id="IPR052924">
    <property type="entry name" value="OsmC/Ohr_hydroprdx_reductase"/>
</dbReference>
<sequence length="187" mass="20225">MVNNTALNGVDINQLGKTVQAVKDNTALAKCQFRTTTQWISGAHAQTHVQGFYGLGQEDHSRSTPFIIESDEPKALMGTNKGANPVELLLTGLAACITVGLVYNAAARGISLDELKIEISGEIDLQGFMGLSESVRPGFNDISVYCHLKSASPDSDLLDLIEYVKRVSPVHNTISQPTPVEVIFQRL</sequence>
<proteinExistence type="predicted"/>
<dbReference type="Gene3D" id="3.30.300.20">
    <property type="match status" value="1"/>
</dbReference>
<protein>
    <recommendedName>
        <fullName evidence="4">OsmC-like protein</fullName>
    </recommendedName>
</protein>
<dbReference type="EMBL" id="AP018795">
    <property type="protein sequence ID" value="BBF66286.1"/>
    <property type="molecule type" value="Genomic_DNA"/>
</dbReference>
<evidence type="ECO:0000313" key="3">
    <source>
        <dbReference type="Proteomes" id="UP000280188"/>
    </source>
</evidence>
<dbReference type="KEGG" id="afj:AFERRID_26810"/>
<dbReference type="InterPro" id="IPR036102">
    <property type="entry name" value="OsmC/Ohrsf"/>
</dbReference>
<evidence type="ECO:0000313" key="1">
    <source>
        <dbReference type="EMBL" id="BBF66286.1"/>
    </source>
</evidence>
<dbReference type="Proteomes" id="UP000280188">
    <property type="component" value="Chromosome"/>
</dbReference>
<dbReference type="InterPro" id="IPR003718">
    <property type="entry name" value="OsmC/Ohr_fam"/>
</dbReference>
<dbReference type="EMBL" id="AP018795">
    <property type="protein sequence ID" value="BBF66463.1"/>
    <property type="molecule type" value="Genomic_DNA"/>
</dbReference>
<gene>
    <name evidence="1" type="ORF">AFERRID_25040</name>
    <name evidence="2" type="ORF">AFERRID_26810</name>
</gene>
<evidence type="ECO:0008006" key="4">
    <source>
        <dbReference type="Google" id="ProtNLM"/>
    </source>
</evidence>
<organism evidence="2 3">
    <name type="scientific">Acidithiobacillus ferridurans</name>
    <dbReference type="NCBI Taxonomy" id="1232575"/>
    <lineage>
        <taxon>Bacteria</taxon>
        <taxon>Pseudomonadati</taxon>
        <taxon>Pseudomonadota</taxon>
        <taxon>Acidithiobacillia</taxon>
        <taxon>Acidithiobacillales</taxon>
        <taxon>Acidithiobacillaceae</taxon>
        <taxon>Acidithiobacillus</taxon>
    </lineage>
</organism>
<dbReference type="InterPro" id="IPR015946">
    <property type="entry name" value="KH_dom-like_a/b"/>
</dbReference>
<dbReference type="RefSeq" id="WP_126605337.1">
    <property type="nucleotide sequence ID" value="NZ_AP018795.1"/>
</dbReference>
<dbReference type="AlphaFoldDB" id="A0A2Z6IP01"/>
<dbReference type="SUPFAM" id="SSF82784">
    <property type="entry name" value="OsmC-like"/>
    <property type="match status" value="1"/>
</dbReference>
<dbReference type="KEGG" id="afj:AFERRID_25040"/>